<protein>
    <recommendedName>
        <fullName evidence="3">GNAT family N-acetyltransferase</fullName>
    </recommendedName>
</protein>
<gene>
    <name evidence="1" type="ORF">TRL7639_01406</name>
</gene>
<dbReference type="AlphaFoldDB" id="A0A1Y5S507"/>
<dbReference type="Proteomes" id="UP000193077">
    <property type="component" value="Unassembled WGS sequence"/>
</dbReference>
<dbReference type="OrthoDB" id="7862621at2"/>
<proteinExistence type="predicted"/>
<keyword evidence="2" id="KW-1185">Reference proteome</keyword>
<reference evidence="1 2" key="1">
    <citation type="submission" date="2017-03" db="EMBL/GenBank/DDBJ databases">
        <authorList>
            <person name="Afonso C.L."/>
            <person name="Miller P.J."/>
            <person name="Scott M.A."/>
            <person name="Spackman E."/>
            <person name="Goraichik I."/>
            <person name="Dimitrov K.M."/>
            <person name="Suarez D.L."/>
            <person name="Swayne D.E."/>
        </authorList>
    </citation>
    <scope>NUCLEOTIDE SEQUENCE [LARGE SCALE GENOMIC DNA]</scope>
    <source>
        <strain evidence="1 2">CECT 7639</strain>
    </source>
</reference>
<organism evidence="1 2">
    <name type="scientific">Falsiruegeria litorea R37</name>
    <dbReference type="NCBI Taxonomy" id="1200284"/>
    <lineage>
        <taxon>Bacteria</taxon>
        <taxon>Pseudomonadati</taxon>
        <taxon>Pseudomonadota</taxon>
        <taxon>Alphaproteobacteria</taxon>
        <taxon>Rhodobacterales</taxon>
        <taxon>Roseobacteraceae</taxon>
        <taxon>Falsiruegeria</taxon>
    </lineage>
</organism>
<accession>A0A1Y5S507</accession>
<dbReference type="EMBL" id="FWFO01000001">
    <property type="protein sequence ID" value="SLN32286.1"/>
    <property type="molecule type" value="Genomic_DNA"/>
</dbReference>
<evidence type="ECO:0000313" key="1">
    <source>
        <dbReference type="EMBL" id="SLN32286.1"/>
    </source>
</evidence>
<sequence length="243" mass="27907">MLGTNDFEVARLFALCEAELSAAELSIEPTVDFASAEKRMRALRKTSFTPMLSSQFHDLSKDDAFWLFLQRDGRDVAGVAARRDYLNSESLSSYWHRSYLRMYSSDGTEVSIRHAHPALREIKGCVAYLGEFYFLPDERGSRNTMRILSHLLFAYCFIRWKPDWQYAFIRKKDVERGYASVYGFTLQIPGAQTWVADVPNRSSGEYLVAIRQADLFHMAGYYTANPQLFLGEDALTSVEKLRT</sequence>
<dbReference type="RefSeq" id="WP_085795023.1">
    <property type="nucleotide sequence ID" value="NZ_FWFO01000001.1"/>
</dbReference>
<evidence type="ECO:0008006" key="3">
    <source>
        <dbReference type="Google" id="ProtNLM"/>
    </source>
</evidence>
<name>A0A1Y5S507_9RHOB</name>
<evidence type="ECO:0000313" key="2">
    <source>
        <dbReference type="Proteomes" id="UP000193077"/>
    </source>
</evidence>